<dbReference type="InterPro" id="IPR001279">
    <property type="entry name" value="Metallo-B-lactamas"/>
</dbReference>
<feature type="domain" description="Flavodoxin-like" evidence="2">
    <location>
        <begin position="253"/>
        <end position="393"/>
    </location>
</feature>
<dbReference type="PANTHER" id="PTHR43717">
    <property type="entry name" value="ANAEROBIC NITRIC OXIDE REDUCTASE FLAVORUBREDOXIN"/>
    <property type="match status" value="1"/>
</dbReference>
<dbReference type="InterPro" id="IPR045761">
    <property type="entry name" value="ODP_dom"/>
</dbReference>
<dbReference type="RefSeq" id="WP_068347279.1">
    <property type="nucleotide sequence ID" value="NZ_JFHK01000007.1"/>
</dbReference>
<reference evidence="3 4" key="1">
    <citation type="submission" date="2014-02" db="EMBL/GenBank/DDBJ databases">
        <title>Kosmotoga genome sequencing.</title>
        <authorList>
            <person name="Pollo S.M."/>
            <person name="Charchuk R."/>
            <person name="Nesbo C.L."/>
        </authorList>
    </citation>
    <scope>NUCLEOTIDE SEQUENCE [LARGE SCALE GENOMIC DNA]</scope>
    <source>
        <strain evidence="3 4">S304</strain>
    </source>
</reference>
<dbReference type="PANTHER" id="PTHR43717:SF1">
    <property type="entry name" value="ANAEROBIC NITRIC OXIDE REDUCTASE FLAVORUBREDOXIN"/>
    <property type="match status" value="1"/>
</dbReference>
<gene>
    <name evidence="3" type="ORF">AT15_09750</name>
</gene>
<dbReference type="Proteomes" id="UP000077339">
    <property type="component" value="Unassembled WGS sequence"/>
</dbReference>
<accession>A0A176K1B5</accession>
<dbReference type="GO" id="GO:0010181">
    <property type="term" value="F:FMN binding"/>
    <property type="evidence" value="ECO:0007669"/>
    <property type="project" value="InterPro"/>
</dbReference>
<comment type="similarity">
    <text evidence="1">In the N-terminal section; belongs to the zinc metallo-hydrolase group 3 family.</text>
</comment>
<sequence>MNQGIKISEDIYWIGVNDYETDLFESLWPLPKGVSYNAYLILDEKIALIDTVKGGYFSQYLDKIKKMLPEGKSVDYLVINHMEPDHSGAIKVLVEAYPEMKIVGNKKTLQFLEGFYGITRNTVSVEDSEVLSLGSHKLQFYLTPMVHWPETMMTYDIKTGTLFSGDAFGGFGALNGGIFDDQVDLEYYENEILRYFSNIVGRYSSMVQRAFKKLEGLNIKTIAATHGPVWRKNPDKIIELYDRWSKQETEEGVVLVYGSMYGNTQKMMEAVAKGLCNEGVQKIRLHNIARSHLSFIIRDIWRFKGLIMGSCTYNTELFPPMKQLISAIENRMMKNRYVGVLGSYSWSGGALKELEEFATNRKGWNLVEPVIEALHSPGEEELKRCELLGKNMAIAMRKASE</sequence>
<dbReference type="InterPro" id="IPR016440">
    <property type="entry name" value="Rubredoxin-O_OxRdtase"/>
</dbReference>
<organism evidence="3 4">
    <name type="scientific">Kosmotoga arenicorallina S304</name>
    <dbReference type="NCBI Taxonomy" id="1453497"/>
    <lineage>
        <taxon>Bacteria</taxon>
        <taxon>Thermotogati</taxon>
        <taxon>Thermotogota</taxon>
        <taxon>Thermotogae</taxon>
        <taxon>Kosmotogales</taxon>
        <taxon>Kosmotogaceae</taxon>
        <taxon>Kosmotoga</taxon>
    </lineage>
</organism>
<dbReference type="CDD" id="cd07709">
    <property type="entry name" value="flavodiiron_proteins_MBL-fold"/>
    <property type="match status" value="1"/>
</dbReference>
<dbReference type="InterPro" id="IPR029039">
    <property type="entry name" value="Flavoprotein-like_sf"/>
</dbReference>
<dbReference type="EMBL" id="JFHK01000007">
    <property type="protein sequence ID" value="OAA30702.1"/>
    <property type="molecule type" value="Genomic_DNA"/>
</dbReference>
<dbReference type="GO" id="GO:0016491">
    <property type="term" value="F:oxidoreductase activity"/>
    <property type="evidence" value="ECO:0007669"/>
    <property type="project" value="InterPro"/>
</dbReference>
<dbReference type="PROSITE" id="PS50902">
    <property type="entry name" value="FLAVODOXIN_LIKE"/>
    <property type="match status" value="1"/>
</dbReference>
<dbReference type="AlphaFoldDB" id="A0A176K1B5"/>
<dbReference type="GO" id="GO:0046872">
    <property type="term" value="F:metal ion binding"/>
    <property type="evidence" value="ECO:0007669"/>
    <property type="project" value="InterPro"/>
</dbReference>
<dbReference type="SUPFAM" id="SSF56281">
    <property type="entry name" value="Metallo-hydrolase/oxidoreductase"/>
    <property type="match status" value="1"/>
</dbReference>
<dbReference type="OrthoDB" id="9807946at2"/>
<evidence type="ECO:0000256" key="1">
    <source>
        <dbReference type="ARBA" id="ARBA00007121"/>
    </source>
</evidence>
<protein>
    <submittedName>
        <fullName evidence="3">Flavodoxin</fullName>
    </submittedName>
</protein>
<name>A0A176K1B5_9BACT</name>
<dbReference type="InterPro" id="IPR008254">
    <property type="entry name" value="Flavodoxin/NO_synth"/>
</dbReference>
<dbReference type="Pfam" id="PF19583">
    <property type="entry name" value="ODP"/>
    <property type="match status" value="1"/>
</dbReference>
<keyword evidence="4" id="KW-1185">Reference proteome</keyword>
<dbReference type="SMART" id="SM00849">
    <property type="entry name" value="Lactamase_B"/>
    <property type="match status" value="1"/>
</dbReference>
<dbReference type="Gene3D" id="3.60.15.10">
    <property type="entry name" value="Ribonuclease Z/Hydroxyacylglutathione hydrolase-like"/>
    <property type="match status" value="1"/>
</dbReference>
<dbReference type="PIRSF" id="PIRSF005243">
    <property type="entry name" value="ROO"/>
    <property type="match status" value="1"/>
</dbReference>
<comment type="caution">
    <text evidence="3">The sequence shown here is derived from an EMBL/GenBank/DDBJ whole genome shotgun (WGS) entry which is preliminary data.</text>
</comment>
<dbReference type="STRING" id="1453497.AT15_09750"/>
<dbReference type="PATRIC" id="fig|1453497.3.peg.1933"/>
<evidence type="ECO:0000259" key="2">
    <source>
        <dbReference type="PROSITE" id="PS50902"/>
    </source>
</evidence>
<evidence type="ECO:0000313" key="3">
    <source>
        <dbReference type="EMBL" id="OAA30702.1"/>
    </source>
</evidence>
<dbReference type="Pfam" id="PF00258">
    <property type="entry name" value="Flavodoxin_1"/>
    <property type="match status" value="1"/>
</dbReference>
<dbReference type="SUPFAM" id="SSF52218">
    <property type="entry name" value="Flavoproteins"/>
    <property type="match status" value="1"/>
</dbReference>
<dbReference type="GO" id="GO:0009055">
    <property type="term" value="F:electron transfer activity"/>
    <property type="evidence" value="ECO:0007669"/>
    <property type="project" value="InterPro"/>
</dbReference>
<dbReference type="Gene3D" id="3.40.50.360">
    <property type="match status" value="1"/>
</dbReference>
<proteinExistence type="inferred from homology"/>
<dbReference type="InterPro" id="IPR036866">
    <property type="entry name" value="RibonucZ/Hydroxyglut_hydro"/>
</dbReference>
<evidence type="ECO:0000313" key="4">
    <source>
        <dbReference type="Proteomes" id="UP000077339"/>
    </source>
</evidence>